<proteinExistence type="predicted"/>
<comment type="caution">
    <text evidence="1">The sequence shown here is derived from an EMBL/GenBank/DDBJ whole genome shotgun (WGS) entry which is preliminary data.</text>
</comment>
<organism evidence="1 2">
    <name type="scientific">Dreissena polymorpha</name>
    <name type="common">Zebra mussel</name>
    <name type="synonym">Mytilus polymorpha</name>
    <dbReference type="NCBI Taxonomy" id="45954"/>
    <lineage>
        <taxon>Eukaryota</taxon>
        <taxon>Metazoa</taxon>
        <taxon>Spiralia</taxon>
        <taxon>Lophotrochozoa</taxon>
        <taxon>Mollusca</taxon>
        <taxon>Bivalvia</taxon>
        <taxon>Autobranchia</taxon>
        <taxon>Heteroconchia</taxon>
        <taxon>Euheterodonta</taxon>
        <taxon>Imparidentia</taxon>
        <taxon>Neoheterodontei</taxon>
        <taxon>Myida</taxon>
        <taxon>Dreissenoidea</taxon>
        <taxon>Dreissenidae</taxon>
        <taxon>Dreissena</taxon>
    </lineage>
</organism>
<reference evidence="1" key="2">
    <citation type="submission" date="2020-11" db="EMBL/GenBank/DDBJ databases">
        <authorList>
            <person name="McCartney M.A."/>
            <person name="Auch B."/>
            <person name="Kono T."/>
            <person name="Mallez S."/>
            <person name="Becker A."/>
            <person name="Gohl D.M."/>
            <person name="Silverstein K.A.T."/>
            <person name="Koren S."/>
            <person name="Bechman K.B."/>
            <person name="Herman A."/>
            <person name="Abrahante J.E."/>
            <person name="Garbe J."/>
        </authorList>
    </citation>
    <scope>NUCLEOTIDE SEQUENCE</scope>
    <source>
        <strain evidence="1">Duluth1</strain>
        <tissue evidence="1">Whole animal</tissue>
    </source>
</reference>
<dbReference type="Proteomes" id="UP000828390">
    <property type="component" value="Unassembled WGS sequence"/>
</dbReference>
<protein>
    <submittedName>
        <fullName evidence="1">Uncharacterized protein</fullName>
    </submittedName>
</protein>
<keyword evidence="2" id="KW-1185">Reference proteome</keyword>
<dbReference type="AlphaFoldDB" id="A0A9D4BX09"/>
<gene>
    <name evidence="1" type="ORF">DPMN_069464</name>
</gene>
<name>A0A9D4BX09_DREPO</name>
<evidence type="ECO:0000313" key="1">
    <source>
        <dbReference type="EMBL" id="KAH3709998.1"/>
    </source>
</evidence>
<evidence type="ECO:0000313" key="2">
    <source>
        <dbReference type="Proteomes" id="UP000828390"/>
    </source>
</evidence>
<dbReference type="EMBL" id="JAIWYP010000014">
    <property type="protein sequence ID" value="KAH3709998.1"/>
    <property type="molecule type" value="Genomic_DNA"/>
</dbReference>
<accession>A0A9D4BX09</accession>
<sequence>MKKDVLRHMRERKRSTKISSRNAWKYPIEVGCRGFPAPSLGKMFQDVRIVGQARKLAIKKVSQAAERSSNWLWIRRNTSS</sequence>
<reference evidence="1" key="1">
    <citation type="journal article" date="2019" name="bioRxiv">
        <title>The Genome of the Zebra Mussel, Dreissena polymorpha: A Resource for Invasive Species Research.</title>
        <authorList>
            <person name="McCartney M.A."/>
            <person name="Auch B."/>
            <person name="Kono T."/>
            <person name="Mallez S."/>
            <person name="Zhang Y."/>
            <person name="Obille A."/>
            <person name="Becker A."/>
            <person name="Abrahante J.E."/>
            <person name="Garbe J."/>
            <person name="Badalamenti J.P."/>
            <person name="Herman A."/>
            <person name="Mangelson H."/>
            <person name="Liachko I."/>
            <person name="Sullivan S."/>
            <person name="Sone E.D."/>
            <person name="Koren S."/>
            <person name="Silverstein K.A.T."/>
            <person name="Beckman K.B."/>
            <person name="Gohl D.M."/>
        </authorList>
    </citation>
    <scope>NUCLEOTIDE SEQUENCE</scope>
    <source>
        <strain evidence="1">Duluth1</strain>
        <tissue evidence="1">Whole animal</tissue>
    </source>
</reference>